<dbReference type="RefSeq" id="WP_260997056.1">
    <property type="nucleotide sequence ID" value="NZ_CP054475.1"/>
</dbReference>
<keyword evidence="3" id="KW-1185">Reference proteome</keyword>
<sequence>MDFRCAFRFALLGSLVFTPFVAPFAIADGLSEYRARVGYEIRSSDSDSMETDSRMLRGQIFFSPVNARNDYPMGLQEYFNRSSSVYLSRTAVTQASGIDVSSHYLGKGLTLASAQSPLVFSWSKSEMQDADVDVAVNFSGRQDAMADQSIDIKSLGVYIDEFFVRFSRTDNDSTVRYKYAESLSMPYKFPTVGNHYYLQSVAGRTSDELAMMYTDRMPDGSYLSAGMAWATADVSEEISDLNYFNGLIDPASDDFPGLLNAKTSVKRSSDEELWRYYATWYPNRYSYLKAEYSRGVNQGVALQGGTYLTYRLSAYLSFYQENGQRNPVDVLMAGLEYLF</sequence>
<evidence type="ECO:0000313" key="2">
    <source>
        <dbReference type="EMBL" id="UXD88320.1"/>
    </source>
</evidence>
<evidence type="ECO:0008006" key="4">
    <source>
        <dbReference type="Google" id="ProtNLM"/>
    </source>
</evidence>
<keyword evidence="1" id="KW-0732">Signal</keyword>
<evidence type="ECO:0000256" key="1">
    <source>
        <dbReference type="SAM" id="SignalP"/>
    </source>
</evidence>
<evidence type="ECO:0000313" key="3">
    <source>
        <dbReference type="Proteomes" id="UP001065322"/>
    </source>
</evidence>
<dbReference type="EMBL" id="CP054475">
    <property type="protein sequence ID" value="UXD88320.1"/>
    <property type="molecule type" value="Genomic_DNA"/>
</dbReference>
<protein>
    <recommendedName>
        <fullName evidence="4">DUF3570 domain-containing protein</fullName>
    </recommendedName>
</protein>
<reference evidence="3" key="1">
    <citation type="submission" date="2020-06" db="EMBL/GenBank/DDBJ databases">
        <title>Thalassolituus marinus alknpb1M-1, a hydrocarbon-degrading bacterium isolated from the deep-sea overlying water using an in-situ strategy from the South China Sea basin.</title>
        <authorList>
            <person name="Dong C."/>
            <person name="Chen Y."/>
            <person name="Shao Z."/>
        </authorList>
    </citation>
    <scope>NUCLEOTIDE SEQUENCE [LARGE SCALE GENOMIC DNA]</scope>
    <source>
        <strain evidence="3">alknpb1M-1</strain>
    </source>
</reference>
<name>A0ABY6AC87_9GAMM</name>
<dbReference type="Proteomes" id="UP001065322">
    <property type="component" value="Chromosome"/>
</dbReference>
<accession>A0ABY6AC87</accession>
<gene>
    <name evidence="2" type="ORF">HUF19_13190</name>
</gene>
<organism evidence="2 3">
    <name type="scientific">Thalassolituus hydrocarboniclasticus</name>
    <dbReference type="NCBI Taxonomy" id="2742796"/>
    <lineage>
        <taxon>Bacteria</taxon>
        <taxon>Pseudomonadati</taxon>
        <taxon>Pseudomonadota</taxon>
        <taxon>Gammaproteobacteria</taxon>
        <taxon>Oceanospirillales</taxon>
        <taxon>Oceanospirillaceae</taxon>
        <taxon>Thalassolituus</taxon>
    </lineage>
</organism>
<proteinExistence type="predicted"/>
<feature type="signal peptide" evidence="1">
    <location>
        <begin position="1"/>
        <end position="27"/>
    </location>
</feature>
<feature type="chain" id="PRO_5046958552" description="DUF3570 domain-containing protein" evidence="1">
    <location>
        <begin position="28"/>
        <end position="339"/>
    </location>
</feature>